<dbReference type="PANTHER" id="PTHR28657:SF5">
    <property type="entry name" value="INDOLEAMINE 2,3-DIOXYGENASE"/>
    <property type="match status" value="1"/>
</dbReference>
<keyword evidence="3" id="KW-0408">Iron</keyword>
<protein>
    <recommendedName>
        <fullName evidence="7">Indoleamine 2,3-dioxygenase</fullName>
    </recommendedName>
</protein>
<evidence type="ECO:0000256" key="1">
    <source>
        <dbReference type="ARBA" id="ARBA00007119"/>
    </source>
</evidence>
<sequence>MQPEIGHYSESAFDVDPKTGFMASRVPLGRLPASWELWEALLDSAINEKLQPGDIIGLPEEDAARSARWRERVRQVHPGSPHRRPQHLPHPPPPSPPRPNLPPPLLHPNPAPNIPHPNPQTHLHPHPQSMPPNRYAPRNNLCRHSPLQLEPHHPDPIDDDFPPKPNNLRSQTLFTGLPDEEAFYLSSARIELRGVEALEIMRMTTDEISVGDTLAVGRITNLLTTLTTVIARPPKAPLGHVYYNSVRPWFRGQDSDTHKRKWVFEGLSDLEREGEGISEPRELSGASAGQSSLVHALDCFLGVENVKTTTGEGKPSFMSRMQVYMPRNHRLFLDHLAKTERPLRGFVQESEDGELVGAFNKAVMALKEFRDSHMIIVTLYIIGPARRARQSEEDEKRRKEWKEERLKGTGGTDLVKFLKTTRTQTAETVLETCNVTTN</sequence>
<evidence type="ECO:0008006" key="7">
    <source>
        <dbReference type="Google" id="ProtNLM"/>
    </source>
</evidence>
<evidence type="ECO:0000256" key="4">
    <source>
        <dbReference type="SAM" id="MobiDB-lite"/>
    </source>
</evidence>
<keyword evidence="6" id="KW-1185">Reference proteome</keyword>
<proteinExistence type="inferred from homology"/>
<dbReference type="Pfam" id="PF01231">
    <property type="entry name" value="IDO"/>
    <property type="match status" value="2"/>
</dbReference>
<dbReference type="PANTHER" id="PTHR28657">
    <property type="entry name" value="INDOLEAMINE 2,3-DIOXYGENASE"/>
    <property type="match status" value="1"/>
</dbReference>
<evidence type="ECO:0000256" key="2">
    <source>
        <dbReference type="ARBA" id="ARBA00022723"/>
    </source>
</evidence>
<feature type="region of interest" description="Disordered" evidence="4">
    <location>
        <begin position="66"/>
        <end position="163"/>
    </location>
</feature>
<evidence type="ECO:0000313" key="6">
    <source>
        <dbReference type="Proteomes" id="UP001437256"/>
    </source>
</evidence>
<evidence type="ECO:0000256" key="3">
    <source>
        <dbReference type="ARBA" id="ARBA00023004"/>
    </source>
</evidence>
<reference evidence="5 6" key="1">
    <citation type="submission" date="2024-05" db="EMBL/GenBank/DDBJ databases">
        <title>A draft genome resource for the thread blight pathogen Marasmius tenuissimus strain MS-2.</title>
        <authorList>
            <person name="Yulfo-Soto G.E."/>
            <person name="Baruah I.K."/>
            <person name="Amoako-Attah I."/>
            <person name="Bukari Y."/>
            <person name="Meinhardt L.W."/>
            <person name="Bailey B.A."/>
            <person name="Cohen S.P."/>
        </authorList>
    </citation>
    <scope>NUCLEOTIDE SEQUENCE [LARGE SCALE GENOMIC DNA]</scope>
    <source>
        <strain evidence="5 6">MS-2</strain>
    </source>
</reference>
<comment type="caution">
    <text evidence="5">The sequence shown here is derived from an EMBL/GenBank/DDBJ whole genome shotgun (WGS) entry which is preliminary data.</text>
</comment>
<dbReference type="Proteomes" id="UP001437256">
    <property type="component" value="Unassembled WGS sequence"/>
</dbReference>
<gene>
    <name evidence="5" type="ORF">AAF712_009762</name>
</gene>
<keyword evidence="2" id="KW-0479">Metal-binding</keyword>
<dbReference type="SUPFAM" id="SSF140959">
    <property type="entry name" value="Indolic compounds 2,3-dioxygenase-like"/>
    <property type="match status" value="1"/>
</dbReference>
<organism evidence="5 6">
    <name type="scientific">Marasmius tenuissimus</name>
    <dbReference type="NCBI Taxonomy" id="585030"/>
    <lineage>
        <taxon>Eukaryota</taxon>
        <taxon>Fungi</taxon>
        <taxon>Dikarya</taxon>
        <taxon>Basidiomycota</taxon>
        <taxon>Agaricomycotina</taxon>
        <taxon>Agaricomycetes</taxon>
        <taxon>Agaricomycetidae</taxon>
        <taxon>Agaricales</taxon>
        <taxon>Marasmiineae</taxon>
        <taxon>Marasmiaceae</taxon>
        <taxon>Marasmius</taxon>
    </lineage>
</organism>
<dbReference type="InterPro" id="IPR000898">
    <property type="entry name" value="Indolamine_dOase"/>
</dbReference>
<dbReference type="Gene3D" id="1.20.58.480">
    <property type="match status" value="1"/>
</dbReference>
<feature type="compositionally biased region" description="Pro residues" evidence="4">
    <location>
        <begin position="88"/>
        <end position="118"/>
    </location>
</feature>
<name>A0ABR2ZQF9_9AGAR</name>
<evidence type="ECO:0000313" key="5">
    <source>
        <dbReference type="EMBL" id="KAL0063367.1"/>
    </source>
</evidence>
<accession>A0ABR2ZQF9</accession>
<comment type="similarity">
    <text evidence="1">Belongs to the indoleamine 2,3-dioxygenase family.</text>
</comment>
<dbReference type="InterPro" id="IPR037217">
    <property type="entry name" value="Trp/Indoleamine_2_3_dOase-like"/>
</dbReference>
<dbReference type="EMBL" id="JBBXMP010000083">
    <property type="protein sequence ID" value="KAL0063367.1"/>
    <property type="molecule type" value="Genomic_DNA"/>
</dbReference>